<feature type="transmembrane region" description="Helical" evidence="1">
    <location>
        <begin position="52"/>
        <end position="72"/>
    </location>
</feature>
<feature type="transmembrane region" description="Helical" evidence="1">
    <location>
        <begin position="189"/>
        <end position="210"/>
    </location>
</feature>
<keyword evidence="3" id="KW-1185">Reference proteome</keyword>
<gene>
    <name evidence="2" type="ORF">BC936DRAFT_145956</name>
</gene>
<feature type="transmembrane region" description="Helical" evidence="1">
    <location>
        <begin position="113"/>
        <end position="137"/>
    </location>
</feature>
<evidence type="ECO:0000313" key="2">
    <source>
        <dbReference type="EMBL" id="RUP47244.1"/>
    </source>
</evidence>
<protein>
    <submittedName>
        <fullName evidence="2">Uncharacterized protein</fullName>
    </submittedName>
</protein>
<accession>A0A433D8P8</accession>
<feature type="transmembrane region" description="Helical" evidence="1">
    <location>
        <begin position="84"/>
        <end position="107"/>
    </location>
</feature>
<dbReference type="EMBL" id="RBNI01004772">
    <property type="protein sequence ID" value="RUP47244.1"/>
    <property type="molecule type" value="Genomic_DNA"/>
</dbReference>
<organism evidence="2 3">
    <name type="scientific">Jimgerdemannia flammicorona</name>
    <dbReference type="NCBI Taxonomy" id="994334"/>
    <lineage>
        <taxon>Eukaryota</taxon>
        <taxon>Fungi</taxon>
        <taxon>Fungi incertae sedis</taxon>
        <taxon>Mucoromycota</taxon>
        <taxon>Mucoromycotina</taxon>
        <taxon>Endogonomycetes</taxon>
        <taxon>Endogonales</taxon>
        <taxon>Endogonaceae</taxon>
        <taxon>Jimgerdemannia</taxon>
    </lineage>
</organism>
<dbReference type="AlphaFoldDB" id="A0A433D8P8"/>
<feature type="transmembrane region" description="Helical" evidence="1">
    <location>
        <begin position="149"/>
        <end position="169"/>
    </location>
</feature>
<comment type="caution">
    <text evidence="2">The sequence shown here is derived from an EMBL/GenBank/DDBJ whole genome shotgun (WGS) entry which is preliminary data.</text>
</comment>
<evidence type="ECO:0000313" key="3">
    <source>
        <dbReference type="Proteomes" id="UP000268093"/>
    </source>
</evidence>
<keyword evidence="1" id="KW-0472">Membrane</keyword>
<keyword evidence="1" id="KW-1133">Transmembrane helix</keyword>
<keyword evidence="1" id="KW-0812">Transmembrane</keyword>
<evidence type="ECO:0000256" key="1">
    <source>
        <dbReference type="SAM" id="Phobius"/>
    </source>
</evidence>
<sequence>MNHSTISLLRCHTTRWKGYHPNSSQLAWLNQNYGTYGWADFYEFPIVDNGHFTVAFASTALLLSVICLYIIARKTFVDYNSIRVFCVVMGVIEIGYAVCNFLRIWALVPYLPFQLLTSASMLLFADLLVLITISLGNKFYFHRNSRSDPFYYVTIATTVLLNIAGLIAILMKHPFYCTLGEQGEVWSRIAQYCWPFSVFFGYVWAFYPVVRMRTGVDNTPSAAVAVGAWYLTGMAIPLLLHTVLTIMAGELQKANYQPTKITSEALGVLLKQRFFNSSIIGITHDVPNTLAHTSRGDHFDMQLTENVRLSDEES</sequence>
<name>A0A433D8P8_9FUNG</name>
<dbReference type="Proteomes" id="UP000268093">
    <property type="component" value="Unassembled WGS sequence"/>
</dbReference>
<proteinExistence type="predicted"/>
<reference evidence="2 3" key="1">
    <citation type="journal article" date="2018" name="New Phytol.">
        <title>Phylogenomics of Endogonaceae and evolution of mycorrhizas within Mucoromycota.</title>
        <authorList>
            <person name="Chang Y."/>
            <person name="Desiro A."/>
            <person name="Na H."/>
            <person name="Sandor L."/>
            <person name="Lipzen A."/>
            <person name="Clum A."/>
            <person name="Barry K."/>
            <person name="Grigoriev I.V."/>
            <person name="Martin F.M."/>
            <person name="Stajich J.E."/>
            <person name="Smith M.E."/>
            <person name="Bonito G."/>
            <person name="Spatafora J.W."/>
        </authorList>
    </citation>
    <scope>NUCLEOTIDE SEQUENCE [LARGE SCALE GENOMIC DNA]</scope>
    <source>
        <strain evidence="2 3">GMNB39</strain>
    </source>
</reference>
<feature type="transmembrane region" description="Helical" evidence="1">
    <location>
        <begin position="222"/>
        <end position="248"/>
    </location>
</feature>